<keyword evidence="6" id="KW-1185">Reference proteome</keyword>
<dbReference type="AlphaFoldDB" id="A0A9Q4C937"/>
<feature type="compositionally biased region" description="Low complexity" evidence="1">
    <location>
        <begin position="296"/>
        <end position="311"/>
    </location>
</feature>
<dbReference type="RefSeq" id="WP_248167343.1">
    <property type="nucleotide sequence ID" value="NZ_JALNJA010000001.1"/>
</dbReference>
<feature type="transmembrane region" description="Helical" evidence="2">
    <location>
        <begin position="12"/>
        <end position="34"/>
    </location>
</feature>
<gene>
    <name evidence="3" type="ORF">OS125_00040</name>
    <name evidence="4" type="ORF">OS129_03205</name>
</gene>
<evidence type="ECO:0000256" key="2">
    <source>
        <dbReference type="SAM" id="Phobius"/>
    </source>
</evidence>
<dbReference type="Proteomes" id="UP001081709">
    <property type="component" value="Unassembled WGS sequence"/>
</dbReference>
<sequence>MAHTSQRRIGPLAGIFFGLAGGVALGACVLAPVLPERDSGAETITPEQLSEARLEARIGAAQADTADAVVASIAEETVSGALTDQSVLVVTTPDADSGDIENIAWLLGKAGAVDAGTVQLTEKFLNQDGADGLKTIVTSTLPAGAQLSLDRLDPGTHSGEALGAALFKDPVTGEPLAEAGERNLLLNALSEAGFITYEPGTIQPADVIIVVTGDDDGSTDRFAARNLATFATALDTRGRGVVLAGRLHAAADTGAIGVLRADADANGHVSTVDSIDRAYGRMATVLAARHEREGDSGSYGSAASADAAAPAKPTGPVRDPERPAGEPEVPEQPVAEPEAAEQPVPEGETPAAG</sequence>
<dbReference type="EMBL" id="JAPMKV010000001">
    <property type="protein sequence ID" value="MCX7443638.1"/>
    <property type="molecule type" value="Genomic_DNA"/>
</dbReference>
<protein>
    <submittedName>
        <fullName evidence="4">Copper transporter</fullName>
    </submittedName>
</protein>
<dbReference type="InterPro" id="IPR021522">
    <property type="entry name" value="MctB"/>
</dbReference>
<reference evidence="4" key="1">
    <citation type="submission" date="2022-11" db="EMBL/GenBank/DDBJ databases">
        <title>Corynebacterium sp. isolated from Penguins.</title>
        <authorList>
            <person name="Sedlar K."/>
            <person name="Svec P."/>
        </authorList>
    </citation>
    <scope>NUCLEOTIDE SEQUENCE</scope>
    <source>
        <strain evidence="3">P7003</strain>
        <strain evidence="4">P7374</strain>
    </source>
</reference>
<keyword evidence="2" id="KW-1133">Transmembrane helix</keyword>
<evidence type="ECO:0000256" key="1">
    <source>
        <dbReference type="SAM" id="MobiDB-lite"/>
    </source>
</evidence>
<keyword evidence="2" id="KW-0812">Transmembrane</keyword>
<dbReference type="PROSITE" id="PS51257">
    <property type="entry name" value="PROKAR_LIPOPROTEIN"/>
    <property type="match status" value="1"/>
</dbReference>
<evidence type="ECO:0000313" key="6">
    <source>
        <dbReference type="Proteomes" id="UP001081709"/>
    </source>
</evidence>
<keyword evidence="2" id="KW-0472">Membrane</keyword>
<dbReference type="Pfam" id="PF11382">
    <property type="entry name" value="MctB"/>
    <property type="match status" value="1"/>
</dbReference>
<evidence type="ECO:0000313" key="3">
    <source>
        <dbReference type="EMBL" id="MCX7443638.1"/>
    </source>
</evidence>
<feature type="compositionally biased region" description="Low complexity" evidence="1">
    <location>
        <begin position="331"/>
        <end position="353"/>
    </location>
</feature>
<comment type="caution">
    <text evidence="4">The sequence shown here is derived from an EMBL/GenBank/DDBJ whole genome shotgun (WGS) entry which is preliminary data.</text>
</comment>
<dbReference type="GO" id="GO:0016020">
    <property type="term" value="C:membrane"/>
    <property type="evidence" value="ECO:0007669"/>
    <property type="project" value="InterPro"/>
</dbReference>
<name>A0A9Q4C937_9CORY</name>
<accession>A0A9Q4C937</accession>
<proteinExistence type="predicted"/>
<dbReference type="GO" id="GO:0055070">
    <property type="term" value="P:copper ion homeostasis"/>
    <property type="evidence" value="ECO:0007669"/>
    <property type="project" value="InterPro"/>
</dbReference>
<dbReference type="Proteomes" id="UP001071478">
    <property type="component" value="Unassembled WGS sequence"/>
</dbReference>
<feature type="region of interest" description="Disordered" evidence="1">
    <location>
        <begin position="291"/>
        <end position="353"/>
    </location>
</feature>
<evidence type="ECO:0000313" key="4">
    <source>
        <dbReference type="EMBL" id="MCX7467888.1"/>
    </source>
</evidence>
<dbReference type="EMBL" id="JAPMKU010000001">
    <property type="protein sequence ID" value="MCX7467888.1"/>
    <property type="molecule type" value="Genomic_DNA"/>
</dbReference>
<evidence type="ECO:0000313" key="5">
    <source>
        <dbReference type="Proteomes" id="UP001071478"/>
    </source>
</evidence>
<organism evidence="4 5">
    <name type="scientific">Corynebacterium pygosceleis</name>
    <dbReference type="NCBI Taxonomy" id="2800406"/>
    <lineage>
        <taxon>Bacteria</taxon>
        <taxon>Bacillati</taxon>
        <taxon>Actinomycetota</taxon>
        <taxon>Actinomycetes</taxon>
        <taxon>Mycobacteriales</taxon>
        <taxon>Corynebacteriaceae</taxon>
        <taxon>Corynebacterium</taxon>
    </lineage>
</organism>